<comment type="caution">
    <text evidence="2">The sequence shown here is derived from an EMBL/GenBank/DDBJ whole genome shotgun (WGS) entry which is preliminary data.</text>
</comment>
<accession>A0A9D9ENN4</accession>
<reference evidence="2" key="1">
    <citation type="submission" date="2020-10" db="EMBL/GenBank/DDBJ databases">
        <authorList>
            <person name="Gilroy R."/>
        </authorList>
    </citation>
    <scope>NUCLEOTIDE SEQUENCE</scope>
    <source>
        <strain evidence="2">B3-4054</strain>
    </source>
</reference>
<dbReference type="InterPro" id="IPR058225">
    <property type="entry name" value="FlbB-like"/>
</dbReference>
<evidence type="ECO:0000256" key="1">
    <source>
        <dbReference type="SAM" id="Phobius"/>
    </source>
</evidence>
<gene>
    <name evidence="2" type="ORF">IAA96_04155</name>
</gene>
<reference evidence="2" key="2">
    <citation type="journal article" date="2021" name="PeerJ">
        <title>Extensive microbial diversity within the chicken gut microbiome revealed by metagenomics and culture.</title>
        <authorList>
            <person name="Gilroy R."/>
            <person name="Ravi A."/>
            <person name="Getino M."/>
            <person name="Pursley I."/>
            <person name="Horton D.L."/>
            <person name="Alikhan N.F."/>
            <person name="Baker D."/>
            <person name="Gharbi K."/>
            <person name="Hall N."/>
            <person name="Watson M."/>
            <person name="Adriaenssens E.M."/>
            <person name="Foster-Nyarko E."/>
            <person name="Jarju S."/>
            <person name="Secka A."/>
            <person name="Antonio M."/>
            <person name="Oren A."/>
            <person name="Chaudhuri R.R."/>
            <person name="La Ragione R."/>
            <person name="Hildebrand F."/>
            <person name="Pallen M.J."/>
        </authorList>
    </citation>
    <scope>NUCLEOTIDE SEQUENCE</scope>
    <source>
        <strain evidence="2">B3-4054</strain>
    </source>
</reference>
<sequence length="209" mass="23384">MARRGTFGRVIVLLFLIVILLGGGLLWFDYLGILHTRHLFAPVYALFGMQNPEGISTLPSQPGNLDEDRIARRLEAADIRSQELDLREAELDRREQEMLRAAQELAERQATVEEQEQSFADMLRATEDRAANIRVIAGYMNGMPPQAAVDNLLAMDDQDVIDVLRAAEDMAAQDGRASSVAYWFSLMPPERAAEIQRKMTSKPRSLPAG</sequence>
<dbReference type="AlphaFoldDB" id="A0A9D9ENN4"/>
<keyword evidence="2" id="KW-0969">Cilium</keyword>
<proteinExistence type="predicted"/>
<keyword evidence="1" id="KW-0472">Membrane</keyword>
<dbReference type="EMBL" id="JADIMS010000067">
    <property type="protein sequence ID" value="MBO8450280.1"/>
    <property type="molecule type" value="Genomic_DNA"/>
</dbReference>
<evidence type="ECO:0000313" key="2">
    <source>
        <dbReference type="EMBL" id="MBO8450280.1"/>
    </source>
</evidence>
<dbReference type="NCBIfam" id="NF047368">
    <property type="entry name" value="collar_FlbB"/>
    <property type="match status" value="1"/>
</dbReference>
<protein>
    <submittedName>
        <fullName evidence="2">Flagellar protein FlbB</fullName>
    </submittedName>
</protein>
<dbReference type="Proteomes" id="UP000823616">
    <property type="component" value="Unassembled WGS sequence"/>
</dbReference>
<organism evidence="2 3">
    <name type="scientific">Candidatus Avitreponema avistercoris</name>
    <dbReference type="NCBI Taxonomy" id="2840705"/>
    <lineage>
        <taxon>Bacteria</taxon>
        <taxon>Pseudomonadati</taxon>
        <taxon>Spirochaetota</taxon>
        <taxon>Spirochaetia</taxon>
        <taxon>Spirochaetales</taxon>
        <taxon>Candidatus Avitreponema</taxon>
    </lineage>
</organism>
<keyword evidence="2" id="KW-0966">Cell projection</keyword>
<keyword evidence="1" id="KW-0812">Transmembrane</keyword>
<keyword evidence="2" id="KW-0282">Flagellum</keyword>
<name>A0A9D9ENN4_9SPIR</name>
<feature type="transmembrane region" description="Helical" evidence="1">
    <location>
        <begin position="7"/>
        <end position="28"/>
    </location>
</feature>
<evidence type="ECO:0000313" key="3">
    <source>
        <dbReference type="Proteomes" id="UP000823616"/>
    </source>
</evidence>
<keyword evidence="1" id="KW-1133">Transmembrane helix</keyword>